<proteinExistence type="inferred from homology"/>
<dbReference type="Proteomes" id="UP000830835">
    <property type="component" value="Unassembled WGS sequence"/>
</dbReference>
<organism evidence="4 5">
    <name type="scientific">Thermostichus vulcanus str. 'Rupite'</name>
    <dbReference type="NCBI Taxonomy" id="2813851"/>
    <lineage>
        <taxon>Bacteria</taxon>
        <taxon>Bacillati</taxon>
        <taxon>Cyanobacteriota</taxon>
        <taxon>Cyanophyceae</taxon>
        <taxon>Thermostichales</taxon>
        <taxon>Thermostichaceae</taxon>
        <taxon>Thermostichus</taxon>
    </lineage>
</organism>
<dbReference type="EMBL" id="JAFIRA010000017">
    <property type="protein sequence ID" value="MCJ2542899.1"/>
    <property type="molecule type" value="Genomic_DNA"/>
</dbReference>
<gene>
    <name evidence="4" type="ORF">JX360_08275</name>
</gene>
<comment type="subcellular location">
    <subcellularLocation>
        <location evidence="2">Gas vesicle</location>
    </subcellularLocation>
</comment>
<keyword evidence="1" id="KW-0304">Gas vesicle</keyword>
<dbReference type="SUPFAM" id="SSF56784">
    <property type="entry name" value="HAD-like"/>
    <property type="match status" value="1"/>
</dbReference>
<evidence type="ECO:0000256" key="2">
    <source>
        <dbReference type="ARBA" id="ARBA00035108"/>
    </source>
</evidence>
<evidence type="ECO:0000313" key="4">
    <source>
        <dbReference type="EMBL" id="MCJ2542899.1"/>
    </source>
</evidence>
<dbReference type="PANTHER" id="PTHR40137:SF2">
    <property type="entry name" value="PROTEIN GVPK 1"/>
    <property type="match status" value="1"/>
</dbReference>
<evidence type="ECO:0000256" key="1">
    <source>
        <dbReference type="ARBA" id="ARBA00022987"/>
    </source>
</evidence>
<comment type="caution">
    <text evidence="4">The sequence shown here is derived from an EMBL/GenBank/DDBJ whole genome shotgun (WGS) entry which is preliminary data.</text>
</comment>
<keyword evidence="5" id="KW-1185">Reference proteome</keyword>
<dbReference type="PANTHER" id="PTHR40137">
    <property type="entry name" value="PROTEIN GVPK 1"/>
    <property type="match status" value="1"/>
</dbReference>
<dbReference type="Pfam" id="PF05121">
    <property type="entry name" value="GvpK"/>
    <property type="match status" value="1"/>
</dbReference>
<evidence type="ECO:0000256" key="3">
    <source>
        <dbReference type="ARBA" id="ARBA00035659"/>
    </source>
</evidence>
<accession>A0ABT0CAT3</accession>
<dbReference type="InterPro" id="IPR023214">
    <property type="entry name" value="HAD_sf"/>
</dbReference>
<protein>
    <submittedName>
        <fullName evidence="4">Gas vesicle protein K</fullName>
    </submittedName>
</protein>
<evidence type="ECO:0000313" key="5">
    <source>
        <dbReference type="Proteomes" id="UP000830835"/>
    </source>
</evidence>
<name>A0ABT0CAT3_THEVL</name>
<dbReference type="RefSeq" id="WP_244350182.1">
    <property type="nucleotide sequence ID" value="NZ_JAFIRA010000017.1"/>
</dbReference>
<dbReference type="InterPro" id="IPR036412">
    <property type="entry name" value="HAD-like_sf"/>
</dbReference>
<reference evidence="4" key="1">
    <citation type="submission" date="2021-02" db="EMBL/GenBank/DDBJ databases">
        <title>The CRISPR/cas machinery reduction and long-range gene transfer in the hot spring cyanobacterium Synechococcus.</title>
        <authorList>
            <person name="Dvorak P."/>
            <person name="Jahodarova E."/>
            <person name="Hasler P."/>
            <person name="Poulickova A."/>
        </authorList>
    </citation>
    <scope>NUCLEOTIDE SEQUENCE</scope>
    <source>
        <strain evidence="4">Rupite</strain>
    </source>
</reference>
<dbReference type="InterPro" id="IPR000638">
    <property type="entry name" value="Gas-vesicle_GvpA-like"/>
</dbReference>
<dbReference type="InterPro" id="IPR007805">
    <property type="entry name" value="GvpK"/>
</dbReference>
<dbReference type="Pfam" id="PF00741">
    <property type="entry name" value="Gas_vesicle"/>
    <property type="match status" value="1"/>
</dbReference>
<dbReference type="Gene3D" id="3.40.50.1000">
    <property type="entry name" value="HAD superfamily/HAD-like"/>
    <property type="match status" value="1"/>
</dbReference>
<sequence>MHPRLLALDFDGVICDGLAEYFATACRVCQRIWGAKESQLEPLRSVFARLRPLIETGWEMPLLVWGLQQGIAEAELRQDWPAQRQQLLQQSGIPSDQLAQALDQVRDEWIHADLPGWLGLHRFYPGVGAWLRQIRATGEPRLVILSTKEGRFIQQLLQGEGIQLLRHHILGKEVRAPKSTTLQRLLTAAQLPAAELWFVEDRLQTLEQVKAVPALQDAVLFLAGWGYNLPEERQQAAQDPRLHLLELAQLSQPFEHWVSTARISTPTADPTGPLPRLSIAPAGPEELDQLAGSPLIHSPERPEAGLASLVLTLVELLRQLMEAQVVRQMEAERLTPEQIERAGTSLQTLRDQILHLCELFQIDPADLNVDLGDLGTLLPRKGDYYPGQPHREGSLLELLDRLINTGIVIDGEIDLGLAQLDLIHARLKLVLTSSAKLY</sequence>
<comment type="similarity">
    <text evidence="3">Belongs to the gas vesicle GvpK family.</text>
</comment>